<accession>A0A0K6IJQ8</accession>
<organism evidence="3 4">
    <name type="scientific">Marinomonas fungiae</name>
    <dbReference type="NCBI Taxonomy" id="1137284"/>
    <lineage>
        <taxon>Bacteria</taxon>
        <taxon>Pseudomonadati</taxon>
        <taxon>Pseudomonadota</taxon>
        <taxon>Gammaproteobacteria</taxon>
        <taxon>Oceanospirillales</taxon>
        <taxon>Oceanospirillaceae</taxon>
        <taxon>Marinomonas</taxon>
    </lineage>
</organism>
<dbReference type="Pfam" id="PF00582">
    <property type="entry name" value="Usp"/>
    <property type="match status" value="1"/>
</dbReference>
<dbReference type="InterPro" id="IPR014729">
    <property type="entry name" value="Rossmann-like_a/b/a_fold"/>
</dbReference>
<feature type="domain" description="UspA" evidence="2">
    <location>
        <begin position="1"/>
        <end position="138"/>
    </location>
</feature>
<evidence type="ECO:0000256" key="1">
    <source>
        <dbReference type="ARBA" id="ARBA00008791"/>
    </source>
</evidence>
<name>A0A0K6IJQ8_9GAMM</name>
<sequence>MYRKIMVPVDLGHIERLEKALKTAADMAKTYNIPICYVGVNSSAPSNVAHSSNEFEEMIKVFAREQAEKYMLDNVTAVAYSIPDPTVDLDATLIKAEKENGVDLVVMASHVPGLSDHIFASNAGYVAKYSKVSVLVVR</sequence>
<dbReference type="STRING" id="1137284.GCA_001418205_01178"/>
<dbReference type="OrthoDB" id="9792500at2"/>
<evidence type="ECO:0000313" key="3">
    <source>
        <dbReference type="EMBL" id="CUB03329.1"/>
    </source>
</evidence>
<dbReference type="AlphaFoldDB" id="A0A0K6IJQ8"/>
<reference evidence="4" key="1">
    <citation type="submission" date="2015-08" db="EMBL/GenBank/DDBJ databases">
        <authorList>
            <person name="Varghese N."/>
        </authorList>
    </citation>
    <scope>NUCLEOTIDE SEQUENCE [LARGE SCALE GENOMIC DNA]</scope>
    <source>
        <strain evidence="4">JCM 18476</strain>
    </source>
</reference>
<dbReference type="Gene3D" id="3.40.50.620">
    <property type="entry name" value="HUPs"/>
    <property type="match status" value="1"/>
</dbReference>
<protein>
    <submittedName>
        <fullName evidence="3">Nucleotide-binding universal stress protein, UspA family</fullName>
    </submittedName>
</protein>
<keyword evidence="4" id="KW-1185">Reference proteome</keyword>
<proteinExistence type="inferred from homology"/>
<gene>
    <name evidence="3" type="ORF">Ga0061065_103179</name>
</gene>
<comment type="similarity">
    <text evidence="1">Belongs to the universal stress protein A family.</text>
</comment>
<evidence type="ECO:0000313" key="4">
    <source>
        <dbReference type="Proteomes" id="UP000182769"/>
    </source>
</evidence>
<dbReference type="InterPro" id="IPR006015">
    <property type="entry name" value="Universal_stress_UspA"/>
</dbReference>
<dbReference type="CDD" id="cd00293">
    <property type="entry name" value="USP-like"/>
    <property type="match status" value="1"/>
</dbReference>
<dbReference type="PRINTS" id="PR01438">
    <property type="entry name" value="UNVRSLSTRESS"/>
</dbReference>
<dbReference type="Proteomes" id="UP000182769">
    <property type="component" value="Unassembled WGS sequence"/>
</dbReference>
<dbReference type="EMBL" id="CYHG01000003">
    <property type="protein sequence ID" value="CUB03329.1"/>
    <property type="molecule type" value="Genomic_DNA"/>
</dbReference>
<evidence type="ECO:0000259" key="2">
    <source>
        <dbReference type="Pfam" id="PF00582"/>
    </source>
</evidence>
<dbReference type="RefSeq" id="WP_055462290.1">
    <property type="nucleotide sequence ID" value="NZ_CYHG01000003.1"/>
</dbReference>
<dbReference type="InterPro" id="IPR006016">
    <property type="entry name" value="UspA"/>
</dbReference>
<dbReference type="SUPFAM" id="SSF52402">
    <property type="entry name" value="Adenine nucleotide alpha hydrolases-like"/>
    <property type="match status" value="1"/>
</dbReference>